<reference evidence="2 3" key="1">
    <citation type="journal article" date="2024" name="Nat. Commun.">
        <title>Phylogenomics reveals the evolutionary origins of lichenization in chlorophyte algae.</title>
        <authorList>
            <person name="Puginier C."/>
            <person name="Libourel C."/>
            <person name="Otte J."/>
            <person name="Skaloud P."/>
            <person name="Haon M."/>
            <person name="Grisel S."/>
            <person name="Petersen M."/>
            <person name="Berrin J.G."/>
            <person name="Delaux P.M."/>
            <person name="Dal Grande F."/>
            <person name="Keller J."/>
        </authorList>
    </citation>
    <scope>NUCLEOTIDE SEQUENCE [LARGE SCALE GENOMIC DNA]</scope>
    <source>
        <strain evidence="2 3">SAG 2036</strain>
    </source>
</reference>
<evidence type="ECO:0000313" key="2">
    <source>
        <dbReference type="EMBL" id="KAK9807288.1"/>
    </source>
</evidence>
<dbReference type="PANTHER" id="PTHR46086:SF3">
    <property type="entry name" value="TRIACYLGLYCEROL LIPASE OBL1"/>
    <property type="match status" value="1"/>
</dbReference>
<dbReference type="InterPro" id="IPR044819">
    <property type="entry name" value="OBL-like"/>
</dbReference>
<dbReference type="GO" id="GO:0004806">
    <property type="term" value="F:triacylglycerol lipase activity"/>
    <property type="evidence" value="ECO:0007669"/>
    <property type="project" value="InterPro"/>
</dbReference>
<dbReference type="CDD" id="cd00519">
    <property type="entry name" value="Lipase_3"/>
    <property type="match status" value="1"/>
</dbReference>
<comment type="caution">
    <text evidence="2">The sequence shown here is derived from an EMBL/GenBank/DDBJ whole genome shotgun (WGS) entry which is preliminary data.</text>
</comment>
<dbReference type="GO" id="GO:0006629">
    <property type="term" value="P:lipid metabolic process"/>
    <property type="evidence" value="ECO:0007669"/>
    <property type="project" value="InterPro"/>
</dbReference>
<protein>
    <recommendedName>
        <fullName evidence="1">Fungal lipase-type domain-containing protein</fullName>
    </recommendedName>
</protein>
<dbReference type="InterPro" id="IPR002921">
    <property type="entry name" value="Fungal_lipase-type"/>
</dbReference>
<evidence type="ECO:0000259" key="1">
    <source>
        <dbReference type="Pfam" id="PF01764"/>
    </source>
</evidence>
<accession>A0AAW1PBL0</accession>
<dbReference type="EMBL" id="JALJOQ010000032">
    <property type="protein sequence ID" value="KAK9807288.1"/>
    <property type="molecule type" value="Genomic_DNA"/>
</dbReference>
<dbReference type="Gene3D" id="3.40.50.1820">
    <property type="entry name" value="alpha/beta hydrolase"/>
    <property type="match status" value="1"/>
</dbReference>
<evidence type="ECO:0000313" key="3">
    <source>
        <dbReference type="Proteomes" id="UP001465755"/>
    </source>
</evidence>
<proteinExistence type="predicted"/>
<dbReference type="Proteomes" id="UP001465755">
    <property type="component" value="Unassembled WGS sequence"/>
</dbReference>
<gene>
    <name evidence="2" type="ORF">WJX73_008211</name>
</gene>
<sequence>MSLVNNTAPDFSIPAAYRACDFPFAVQADSEGYHPAACHFLALCMKLVYERPAVIQDIIENQWGVTWHQYLSTGLRGSDRLYLDAKDKAQFEPHTRTMVLETERAVVVAFRGSEPTNLINFRSSGRITLLPQSGMGRVHAGFWSCLFWGDAEGGTLYSRIVETLDALPDPDKPIYLTGHSLGAALALLFAQAANAQHPQLARRIAGVYGFAAPRVGDAAFAAACEAAYPQRIHHFVHASDIVPRVPPMILEYRHTGKERFITSLGRVLSDEAQIKRWHRIEGFGFLPLYLYKIGAGILTRGETLRTVYRVVLLVVLPGLADHWPSDYEAAIRRQIDRHESG</sequence>
<dbReference type="Pfam" id="PF01764">
    <property type="entry name" value="Lipase_3"/>
    <property type="match status" value="1"/>
</dbReference>
<keyword evidence="3" id="KW-1185">Reference proteome</keyword>
<organism evidence="2 3">
    <name type="scientific">Symbiochloris irregularis</name>
    <dbReference type="NCBI Taxonomy" id="706552"/>
    <lineage>
        <taxon>Eukaryota</taxon>
        <taxon>Viridiplantae</taxon>
        <taxon>Chlorophyta</taxon>
        <taxon>core chlorophytes</taxon>
        <taxon>Trebouxiophyceae</taxon>
        <taxon>Trebouxiales</taxon>
        <taxon>Trebouxiaceae</taxon>
        <taxon>Symbiochloris</taxon>
    </lineage>
</organism>
<name>A0AAW1PBL0_9CHLO</name>
<dbReference type="PANTHER" id="PTHR46086">
    <property type="entry name" value="ALPHA/BETA-HYDROLASES SUPERFAMILY PROTEIN"/>
    <property type="match status" value="1"/>
</dbReference>
<feature type="domain" description="Fungal lipase-type" evidence="1">
    <location>
        <begin position="107"/>
        <end position="248"/>
    </location>
</feature>
<dbReference type="AlphaFoldDB" id="A0AAW1PBL0"/>
<dbReference type="InterPro" id="IPR029058">
    <property type="entry name" value="AB_hydrolase_fold"/>
</dbReference>
<dbReference type="SUPFAM" id="SSF53474">
    <property type="entry name" value="alpha/beta-Hydrolases"/>
    <property type="match status" value="1"/>
</dbReference>